<dbReference type="Pfam" id="PF00384">
    <property type="entry name" value="Molybdopterin"/>
    <property type="match status" value="1"/>
</dbReference>
<keyword evidence="6" id="KW-0560">Oxidoreductase</keyword>
<dbReference type="PANTHER" id="PTHR43742:SF9">
    <property type="entry name" value="TETRATHIONATE REDUCTASE SUBUNIT A"/>
    <property type="match status" value="1"/>
</dbReference>
<evidence type="ECO:0000256" key="2">
    <source>
        <dbReference type="ARBA" id="ARBA00022485"/>
    </source>
</evidence>
<gene>
    <name evidence="10" type="ORF">M2350_000035</name>
</gene>
<evidence type="ECO:0000256" key="8">
    <source>
        <dbReference type="ARBA" id="ARBA00023014"/>
    </source>
</evidence>
<dbReference type="InterPro" id="IPR006963">
    <property type="entry name" value="Mopterin_OxRdtase_4Fe-4S_dom"/>
</dbReference>
<dbReference type="SUPFAM" id="SSF53706">
    <property type="entry name" value="Formate dehydrogenase/DMSO reductase, domains 1-3"/>
    <property type="match status" value="1"/>
</dbReference>
<name>A0ABT2EL08_9BACT</name>
<dbReference type="InterPro" id="IPR009010">
    <property type="entry name" value="Asp_de-COase-like_dom_sf"/>
</dbReference>
<evidence type="ECO:0000313" key="11">
    <source>
        <dbReference type="Proteomes" id="UP001204798"/>
    </source>
</evidence>
<dbReference type="Proteomes" id="UP001204798">
    <property type="component" value="Unassembled WGS sequence"/>
</dbReference>
<dbReference type="InterPro" id="IPR050612">
    <property type="entry name" value="Prok_Mopterin_Oxidored"/>
</dbReference>
<dbReference type="Gene3D" id="3.40.50.740">
    <property type="match status" value="1"/>
</dbReference>
<keyword evidence="4" id="KW-0479">Metal-binding</keyword>
<dbReference type="Pfam" id="PF04879">
    <property type="entry name" value="Molybdop_Fe4S4"/>
    <property type="match status" value="1"/>
</dbReference>
<dbReference type="InterPro" id="IPR006311">
    <property type="entry name" value="TAT_signal"/>
</dbReference>
<dbReference type="PANTHER" id="PTHR43742">
    <property type="entry name" value="TRIMETHYLAMINE-N-OXIDE REDUCTASE"/>
    <property type="match status" value="1"/>
</dbReference>
<protein>
    <submittedName>
        <fullName evidence="10">Anaerobic selenocysteine-containing dehydrogenase</fullName>
    </submittedName>
</protein>
<evidence type="ECO:0000256" key="6">
    <source>
        <dbReference type="ARBA" id="ARBA00023002"/>
    </source>
</evidence>
<dbReference type="PROSITE" id="PS51669">
    <property type="entry name" value="4FE4S_MOW_BIS_MGD"/>
    <property type="match status" value="1"/>
</dbReference>
<keyword evidence="11" id="KW-1185">Reference proteome</keyword>
<dbReference type="Gene3D" id="3.40.228.10">
    <property type="entry name" value="Dimethylsulfoxide Reductase, domain 2"/>
    <property type="match status" value="1"/>
</dbReference>
<evidence type="ECO:0000256" key="5">
    <source>
        <dbReference type="ARBA" id="ARBA00022729"/>
    </source>
</evidence>
<reference evidence="10 11" key="1">
    <citation type="submission" date="2022-08" db="EMBL/GenBank/DDBJ databases">
        <title>Bacterial and archaeal communities from various locations to study Microbial Dark Matter (Phase II).</title>
        <authorList>
            <person name="Stepanauskas R."/>
        </authorList>
    </citation>
    <scope>NUCLEOTIDE SEQUENCE [LARGE SCALE GENOMIC DNA]</scope>
    <source>
        <strain evidence="10 11">PD1</strain>
    </source>
</reference>
<organism evidence="10 11">
    <name type="scientific">Candidatus Fervidibacter sacchari</name>
    <dbReference type="NCBI Taxonomy" id="1448929"/>
    <lineage>
        <taxon>Bacteria</taxon>
        <taxon>Candidatus Fervidibacterota</taxon>
        <taxon>Candidatus Fervidibacter</taxon>
    </lineage>
</organism>
<evidence type="ECO:0000256" key="1">
    <source>
        <dbReference type="ARBA" id="ARBA00010312"/>
    </source>
</evidence>
<keyword evidence="8" id="KW-0411">Iron-sulfur</keyword>
<keyword evidence="3" id="KW-0500">Molybdenum</keyword>
<dbReference type="SUPFAM" id="SSF50692">
    <property type="entry name" value="ADC-like"/>
    <property type="match status" value="1"/>
</dbReference>
<evidence type="ECO:0000259" key="9">
    <source>
        <dbReference type="PROSITE" id="PS51669"/>
    </source>
</evidence>
<feature type="domain" description="4Fe-4S Mo/W bis-MGD-type" evidence="9">
    <location>
        <begin position="56"/>
        <end position="129"/>
    </location>
</feature>
<dbReference type="PROSITE" id="PS51318">
    <property type="entry name" value="TAT"/>
    <property type="match status" value="1"/>
</dbReference>
<comment type="caution">
    <text evidence="10">The sequence shown here is derived from an EMBL/GenBank/DDBJ whole genome shotgun (WGS) entry which is preliminary data.</text>
</comment>
<dbReference type="InterPro" id="IPR037946">
    <property type="entry name" value="MopB_CT_Tetrathionate"/>
</dbReference>
<dbReference type="CDD" id="cd02780">
    <property type="entry name" value="MopB_CT_Tetrathionate_Arsenate-R"/>
    <property type="match status" value="1"/>
</dbReference>
<dbReference type="Gene3D" id="2.40.40.20">
    <property type="match status" value="1"/>
</dbReference>
<evidence type="ECO:0000256" key="4">
    <source>
        <dbReference type="ARBA" id="ARBA00022723"/>
    </source>
</evidence>
<sequence length="1098" mass="122276">MAKFEKERNGQTRREFIKTSALFGGTALAAVVTKKLAEAGETSFITASDYPLAEPEHIIYSVCLQCNTGCGIKVKLLDSVAVKIDGNPLAPQTMFPHLPYNTPVDVLAKIDGALCPKGQAGLQTVYDPYRIRKVLKRAGKRGENKWMTIPFEQAIDEIVNGGYLFKHVPGEENRYVPGLKEIWALRDPKVAKAMAEEVAKIRKVAKDVNEGKKPKTELEKAIAEFKAKFKDHLHTLIDPDHPDLGPKNNQLVFLWGRLKAGRGDLVRRFVHNAFGSVNAHGHTTVCQGSLYFTGKAMSEQWAYDEKSKEVKWTGGEKFYWQADTANSEFIIFVGASPFEANYGPPGRTVRITQGMEKGQMKIAVIDPRFSKTAAKAWKWVPIKPGTEGAFALAMIRWIIENRRYDARYLANANKAAAKQDGEPTWCNATWLVKIDEQGNPGKFLRAHEIGIAPVQKRKAPDGTEYDYELFVVLKNGKPVAVDPNDEENPVEGDLFVDTTLQGVDGKPIKVKSALQLLYEASCEHTLKEWADICGVSVGDIVVLADEFTKHGKRAAADIHRGVSQHSNGFYNCFAWNALNLLIGNYDWKGGMVKATVWNITGEKGGKPIEGKPFPLPLMHPGKISPFGISVIRHEVKYEETTLFSGYPAKRPWYPLASDIYQEVIPSIGDQYPYPVKCLMLYMGSPVYALPAGDKLISILQDTEKLPLFIAIDIVVGETSMYADYIFPDLTYLERWEFHGSHPSFTPKIQPIRQPAIPPIPETVKVFGEEMPISLEAVLLAIAEKLGLPGFGKDGFGQGQPFTHPDHFYLKMVANVAAGDKPGEEVPDADDRELEVFIKARSHLPKSVFDLKRWQEAVGEKWWRKVVYVLNRGGRFEDYERAYEGEQVRNKYGKLINLYSEKVATTKSAMTGKNFSGIPRFFPPYTDCLGRPIDDKAFDLTLITFREITMTKSRTISNYWLLSLLPENAVLINPVDAERYGLEDGDLVQVLSASNPKGEWLLGNGKRKPLIGKVKITEGIRPGVIGFALGYGHWAYGSEDIIIDGEVIKGDPRRGRGIHLNAAMRVDPVLGNTALSDPVGASVVFYETKVTLRRLAGKI</sequence>
<evidence type="ECO:0000256" key="7">
    <source>
        <dbReference type="ARBA" id="ARBA00023004"/>
    </source>
</evidence>
<keyword evidence="2" id="KW-0004">4Fe-4S</keyword>
<comment type="similarity">
    <text evidence="1">Belongs to the prokaryotic molybdopterin-containing oxidoreductase family.</text>
</comment>
<dbReference type="SMART" id="SM00926">
    <property type="entry name" value="Molybdop_Fe4S4"/>
    <property type="match status" value="1"/>
</dbReference>
<dbReference type="EMBL" id="JANUCP010000001">
    <property type="protein sequence ID" value="MCS3917638.1"/>
    <property type="molecule type" value="Genomic_DNA"/>
</dbReference>
<keyword evidence="5" id="KW-0732">Signal</keyword>
<dbReference type="RefSeq" id="WP_259091874.1">
    <property type="nucleotide sequence ID" value="NZ_CP130454.1"/>
</dbReference>
<dbReference type="InterPro" id="IPR006657">
    <property type="entry name" value="MoPterin_dinucl-bd_dom"/>
</dbReference>
<keyword evidence="7" id="KW-0408">Iron</keyword>
<evidence type="ECO:0000256" key="3">
    <source>
        <dbReference type="ARBA" id="ARBA00022505"/>
    </source>
</evidence>
<accession>A0ABT2EL08</accession>
<dbReference type="Gene3D" id="3.30.200.210">
    <property type="match status" value="1"/>
</dbReference>
<evidence type="ECO:0000313" key="10">
    <source>
        <dbReference type="EMBL" id="MCS3917638.1"/>
    </source>
</evidence>
<dbReference type="InterPro" id="IPR006656">
    <property type="entry name" value="Mopterin_OxRdtase"/>
</dbReference>
<dbReference type="Pfam" id="PF01568">
    <property type="entry name" value="Molydop_binding"/>
    <property type="match status" value="1"/>
</dbReference>
<proteinExistence type="inferred from homology"/>